<gene>
    <name evidence="2" type="ORF">K443DRAFT_682309</name>
</gene>
<reference evidence="3" key="2">
    <citation type="submission" date="2015-01" db="EMBL/GenBank/DDBJ databases">
        <title>Evolutionary Origins and Diversification of the Mycorrhizal Mutualists.</title>
        <authorList>
            <consortium name="DOE Joint Genome Institute"/>
            <consortium name="Mycorrhizal Genomics Consortium"/>
            <person name="Kohler A."/>
            <person name="Kuo A."/>
            <person name="Nagy L.G."/>
            <person name="Floudas D."/>
            <person name="Copeland A."/>
            <person name="Barry K.W."/>
            <person name="Cichocki N."/>
            <person name="Veneault-Fourrey C."/>
            <person name="LaButti K."/>
            <person name="Lindquist E.A."/>
            <person name="Lipzen A."/>
            <person name="Lundell T."/>
            <person name="Morin E."/>
            <person name="Murat C."/>
            <person name="Riley R."/>
            <person name="Ohm R."/>
            <person name="Sun H."/>
            <person name="Tunlid A."/>
            <person name="Henrissat B."/>
            <person name="Grigoriev I.V."/>
            <person name="Hibbett D.S."/>
            <person name="Martin F."/>
        </authorList>
    </citation>
    <scope>NUCLEOTIDE SEQUENCE [LARGE SCALE GENOMIC DNA]</scope>
    <source>
        <strain evidence="3">LaAM-08-1</strain>
    </source>
</reference>
<accession>A0A0C9WVG5</accession>
<dbReference type="HOGENOM" id="CLU_140479_0_0_1"/>
<sequence length="159" mass="18500">MSHRKRALADENSPVPHTPPPLQKRSSHFVNTFGTPLTNNCLQTPSQSSSFEFVDAFTPIPKRRKLRPIAAEDTPSSTRIIQDRVAAERRREQERKAFQEQEKRWLEDEEKTEQDRLNKALKLVEGVGYPTLYTFLQALLTTKDQYRSSQVSRMLSQQW</sequence>
<evidence type="ECO:0000313" key="3">
    <source>
        <dbReference type="Proteomes" id="UP000054477"/>
    </source>
</evidence>
<name>A0A0C9WVG5_9AGAR</name>
<reference evidence="2 3" key="1">
    <citation type="submission" date="2014-04" db="EMBL/GenBank/DDBJ databases">
        <authorList>
            <consortium name="DOE Joint Genome Institute"/>
            <person name="Kuo A."/>
            <person name="Kohler A."/>
            <person name="Nagy L.G."/>
            <person name="Floudas D."/>
            <person name="Copeland A."/>
            <person name="Barry K.W."/>
            <person name="Cichocki N."/>
            <person name="Veneault-Fourrey C."/>
            <person name="LaButti K."/>
            <person name="Lindquist E.A."/>
            <person name="Lipzen A."/>
            <person name="Lundell T."/>
            <person name="Morin E."/>
            <person name="Murat C."/>
            <person name="Sun H."/>
            <person name="Tunlid A."/>
            <person name="Henrissat B."/>
            <person name="Grigoriev I.V."/>
            <person name="Hibbett D.S."/>
            <person name="Martin F."/>
            <person name="Nordberg H.P."/>
            <person name="Cantor M.N."/>
            <person name="Hua S.X."/>
        </authorList>
    </citation>
    <scope>NUCLEOTIDE SEQUENCE [LARGE SCALE GENOMIC DNA]</scope>
    <source>
        <strain evidence="2 3">LaAM-08-1</strain>
    </source>
</reference>
<keyword evidence="3" id="KW-1185">Reference proteome</keyword>
<protein>
    <submittedName>
        <fullName evidence="2">Unplaced genomic scaffold K443scaffold_185, whole genome shotgun sequence</fullName>
    </submittedName>
</protein>
<proteinExistence type="predicted"/>
<feature type="region of interest" description="Disordered" evidence="1">
    <location>
        <begin position="1"/>
        <end position="31"/>
    </location>
</feature>
<dbReference type="AlphaFoldDB" id="A0A0C9WVG5"/>
<dbReference type="Proteomes" id="UP000054477">
    <property type="component" value="Unassembled WGS sequence"/>
</dbReference>
<evidence type="ECO:0000313" key="2">
    <source>
        <dbReference type="EMBL" id="KIJ96450.1"/>
    </source>
</evidence>
<organism evidence="2 3">
    <name type="scientific">Laccaria amethystina LaAM-08-1</name>
    <dbReference type="NCBI Taxonomy" id="1095629"/>
    <lineage>
        <taxon>Eukaryota</taxon>
        <taxon>Fungi</taxon>
        <taxon>Dikarya</taxon>
        <taxon>Basidiomycota</taxon>
        <taxon>Agaricomycotina</taxon>
        <taxon>Agaricomycetes</taxon>
        <taxon>Agaricomycetidae</taxon>
        <taxon>Agaricales</taxon>
        <taxon>Agaricineae</taxon>
        <taxon>Hydnangiaceae</taxon>
        <taxon>Laccaria</taxon>
    </lineage>
</organism>
<feature type="non-terminal residue" evidence="2">
    <location>
        <position position="1"/>
    </location>
</feature>
<evidence type="ECO:0000256" key="1">
    <source>
        <dbReference type="SAM" id="MobiDB-lite"/>
    </source>
</evidence>
<dbReference type="EMBL" id="KN838720">
    <property type="protein sequence ID" value="KIJ96450.1"/>
    <property type="molecule type" value="Genomic_DNA"/>
</dbReference>